<protein>
    <submittedName>
        <fullName evidence="2">Uncharacterized protein</fullName>
    </submittedName>
</protein>
<dbReference type="KEGG" id="pbh:AAW51_3953"/>
<gene>
    <name evidence="2" type="ORF">AAW51_3953</name>
</gene>
<sequence>MVVVLDDNSTLGPHYRYRLVRTLLQDPLLITLQVGNLVPLLQLDVSGRLGTCAWEATGLPRGVCDQFIKTTLHSIHCGVTRASRSKARRHGQGSRPRLPASLPPPRREHTVLDVLRL</sequence>
<feature type="region of interest" description="Disordered" evidence="1">
    <location>
        <begin position="80"/>
        <end position="106"/>
    </location>
</feature>
<evidence type="ECO:0000313" key="3">
    <source>
        <dbReference type="Proteomes" id="UP000035352"/>
    </source>
</evidence>
<proteinExistence type="predicted"/>
<dbReference type="AlphaFoldDB" id="A0A0G3BMH5"/>
<keyword evidence="3" id="KW-1185">Reference proteome</keyword>
<evidence type="ECO:0000256" key="1">
    <source>
        <dbReference type="SAM" id="MobiDB-lite"/>
    </source>
</evidence>
<feature type="compositionally biased region" description="Basic residues" evidence="1">
    <location>
        <begin position="83"/>
        <end position="92"/>
    </location>
</feature>
<organism evidence="2 3">
    <name type="scientific">Caldimonas brevitalea</name>
    <dbReference type="NCBI Taxonomy" id="413882"/>
    <lineage>
        <taxon>Bacteria</taxon>
        <taxon>Pseudomonadati</taxon>
        <taxon>Pseudomonadota</taxon>
        <taxon>Betaproteobacteria</taxon>
        <taxon>Burkholderiales</taxon>
        <taxon>Sphaerotilaceae</taxon>
        <taxon>Caldimonas</taxon>
    </lineage>
</organism>
<accession>A0A0G3BMH5</accession>
<name>A0A0G3BMH5_9BURK</name>
<reference evidence="2 3" key="1">
    <citation type="submission" date="2015-05" db="EMBL/GenBank/DDBJ databases">
        <authorList>
            <person name="Tang B."/>
            <person name="Yu Y."/>
        </authorList>
    </citation>
    <scope>NUCLEOTIDE SEQUENCE [LARGE SCALE GENOMIC DNA]</scope>
    <source>
        <strain evidence="2 3">DSM 7029</strain>
    </source>
</reference>
<evidence type="ECO:0000313" key="2">
    <source>
        <dbReference type="EMBL" id="AKJ30644.1"/>
    </source>
</evidence>
<dbReference type="Proteomes" id="UP000035352">
    <property type="component" value="Chromosome"/>
</dbReference>
<dbReference type="EMBL" id="CP011371">
    <property type="protein sequence ID" value="AKJ30644.1"/>
    <property type="molecule type" value="Genomic_DNA"/>
</dbReference>